<evidence type="ECO:0000313" key="3">
    <source>
        <dbReference type="EMBL" id="WNZ25555.1"/>
    </source>
</evidence>
<dbReference type="RefSeq" id="WP_316431709.1">
    <property type="nucleotide sequence ID" value="NZ_CP053586.1"/>
</dbReference>
<name>A0AA96WI36_9CYAN</name>
<dbReference type="AlphaFoldDB" id="A0AA96WI36"/>
<gene>
    <name evidence="3" type="ORF">HJG54_23715</name>
</gene>
<proteinExistence type="predicted"/>
<feature type="domain" description="Organic solvent tolerance-like N-terminal" evidence="2">
    <location>
        <begin position="121"/>
        <end position="197"/>
    </location>
</feature>
<evidence type="ECO:0000256" key="1">
    <source>
        <dbReference type="SAM" id="Phobius"/>
    </source>
</evidence>
<keyword evidence="1" id="KW-0472">Membrane</keyword>
<reference evidence="3" key="1">
    <citation type="submission" date="2020-05" db="EMBL/GenBank/DDBJ databases">
        <authorList>
            <person name="Zhu T."/>
            <person name="Keshari N."/>
            <person name="Lu X."/>
        </authorList>
    </citation>
    <scope>NUCLEOTIDE SEQUENCE</scope>
    <source>
        <strain evidence="3">NK1-12</strain>
    </source>
</reference>
<dbReference type="Pfam" id="PF03968">
    <property type="entry name" value="LptD_N"/>
    <property type="match status" value="1"/>
</dbReference>
<dbReference type="Gene3D" id="2.60.450.10">
    <property type="entry name" value="Lipopolysaccharide (LPS) transport protein A like domain"/>
    <property type="match status" value="1"/>
</dbReference>
<feature type="transmembrane region" description="Helical" evidence="1">
    <location>
        <begin position="73"/>
        <end position="92"/>
    </location>
</feature>
<dbReference type="InterPro" id="IPR005653">
    <property type="entry name" value="OstA-like_N"/>
</dbReference>
<accession>A0AA96WI36</accession>
<keyword evidence="1" id="KW-1133">Transmembrane helix</keyword>
<organism evidence="3">
    <name type="scientific">Leptolyngbya sp. NK1-12</name>
    <dbReference type="NCBI Taxonomy" id="2547451"/>
    <lineage>
        <taxon>Bacteria</taxon>
        <taxon>Bacillati</taxon>
        <taxon>Cyanobacteriota</taxon>
        <taxon>Cyanophyceae</taxon>
        <taxon>Leptolyngbyales</taxon>
        <taxon>Leptolyngbyaceae</taxon>
        <taxon>Leptolyngbya group</taxon>
        <taxon>Leptolyngbya</taxon>
    </lineage>
</organism>
<keyword evidence="1" id="KW-0812">Transmembrane</keyword>
<dbReference type="EMBL" id="CP053586">
    <property type="protein sequence ID" value="WNZ25555.1"/>
    <property type="molecule type" value="Genomic_DNA"/>
</dbReference>
<protein>
    <recommendedName>
        <fullName evidence="2">Organic solvent tolerance-like N-terminal domain-containing protein</fullName>
    </recommendedName>
</protein>
<evidence type="ECO:0000259" key="2">
    <source>
        <dbReference type="Pfam" id="PF03968"/>
    </source>
</evidence>
<sequence length="208" mass="22674">MNSRPDQPDDFSQSDTDLLIRLTTFAQTIEPAPDFKAHLETELLQAHPSNSPRTAHRETTLMNFAIPRLNRRASLVACVAIAIAAALMIPTLTSSGATRWLAALFNSTIASRANAQTIAQAIESGQITVTSDAQEYNETTQEVRAIGNVSFVYPDAQIQGSADEIQYVPTAQQVTLLGNVQISQRGENLRGTRATCSLEQRQCSLTQE</sequence>